<dbReference type="EMBL" id="BMJJ01000009">
    <property type="protein sequence ID" value="GGD31066.1"/>
    <property type="molecule type" value="Genomic_DNA"/>
</dbReference>
<organism evidence="4 5">
    <name type="scientific">Aureimonas glaciei</name>
    <dbReference type="NCBI Taxonomy" id="1776957"/>
    <lineage>
        <taxon>Bacteria</taxon>
        <taxon>Pseudomonadati</taxon>
        <taxon>Pseudomonadota</taxon>
        <taxon>Alphaproteobacteria</taxon>
        <taxon>Hyphomicrobiales</taxon>
        <taxon>Aurantimonadaceae</taxon>
        <taxon>Aureimonas</taxon>
    </lineage>
</organism>
<reference evidence="4" key="1">
    <citation type="journal article" date="2014" name="Int. J. Syst. Evol. Microbiol.">
        <title>Complete genome sequence of Corynebacterium casei LMG S-19264T (=DSM 44701T), isolated from a smear-ripened cheese.</title>
        <authorList>
            <consortium name="US DOE Joint Genome Institute (JGI-PGF)"/>
            <person name="Walter F."/>
            <person name="Albersmeier A."/>
            <person name="Kalinowski J."/>
            <person name="Ruckert C."/>
        </authorList>
    </citation>
    <scope>NUCLEOTIDE SEQUENCE</scope>
    <source>
        <strain evidence="4">CGMCC 1.15493</strain>
    </source>
</reference>
<evidence type="ECO:0000259" key="3">
    <source>
        <dbReference type="PROSITE" id="PS50943"/>
    </source>
</evidence>
<keyword evidence="5" id="KW-1185">Reference proteome</keyword>
<comment type="caution">
    <text evidence="4">The sequence shown here is derived from an EMBL/GenBank/DDBJ whole genome shotgun (WGS) entry which is preliminary data.</text>
</comment>
<evidence type="ECO:0000313" key="5">
    <source>
        <dbReference type="Proteomes" id="UP000613160"/>
    </source>
</evidence>
<dbReference type="CDD" id="cd06529">
    <property type="entry name" value="S24_LexA-like"/>
    <property type="match status" value="1"/>
</dbReference>
<evidence type="ECO:0000313" key="4">
    <source>
        <dbReference type="EMBL" id="GGD31066.1"/>
    </source>
</evidence>
<keyword evidence="2" id="KW-0378">Hydrolase</keyword>
<dbReference type="Proteomes" id="UP000613160">
    <property type="component" value="Unassembled WGS sequence"/>
</dbReference>
<dbReference type="InterPro" id="IPR039418">
    <property type="entry name" value="LexA-like"/>
</dbReference>
<dbReference type="InterPro" id="IPR001387">
    <property type="entry name" value="Cro/C1-type_HTH"/>
</dbReference>
<dbReference type="InterPro" id="IPR036286">
    <property type="entry name" value="LexA/Signal_pep-like_sf"/>
</dbReference>
<gene>
    <name evidence="4" type="ORF">GCM10011335_37650</name>
</gene>
<dbReference type="Pfam" id="PF00717">
    <property type="entry name" value="Peptidase_S24"/>
    <property type="match status" value="1"/>
</dbReference>
<dbReference type="Pfam" id="PF13560">
    <property type="entry name" value="HTH_31"/>
    <property type="match status" value="1"/>
</dbReference>
<dbReference type="GO" id="GO:0004252">
    <property type="term" value="F:serine-type endopeptidase activity"/>
    <property type="evidence" value="ECO:0007669"/>
    <property type="project" value="InterPro"/>
</dbReference>
<dbReference type="InterPro" id="IPR010982">
    <property type="entry name" value="Lambda_DNA-bd_dom_sf"/>
</dbReference>
<dbReference type="GO" id="GO:0003677">
    <property type="term" value="F:DNA binding"/>
    <property type="evidence" value="ECO:0007669"/>
    <property type="project" value="InterPro"/>
</dbReference>
<keyword evidence="1" id="KW-0645">Protease</keyword>
<dbReference type="InterPro" id="IPR015927">
    <property type="entry name" value="Peptidase_S24_S26A/B/C"/>
</dbReference>
<dbReference type="SUPFAM" id="SSF51306">
    <property type="entry name" value="LexA/Signal peptidase"/>
    <property type="match status" value="1"/>
</dbReference>
<dbReference type="GO" id="GO:0006508">
    <property type="term" value="P:proteolysis"/>
    <property type="evidence" value="ECO:0007669"/>
    <property type="project" value="UniProtKB-KW"/>
</dbReference>
<reference evidence="4" key="2">
    <citation type="submission" date="2020-09" db="EMBL/GenBank/DDBJ databases">
        <authorList>
            <person name="Sun Q."/>
            <person name="Zhou Y."/>
        </authorList>
    </citation>
    <scope>NUCLEOTIDE SEQUENCE</scope>
    <source>
        <strain evidence="4">CGMCC 1.15493</strain>
    </source>
</reference>
<dbReference type="CDD" id="cd00093">
    <property type="entry name" value="HTH_XRE"/>
    <property type="match status" value="1"/>
</dbReference>
<dbReference type="PROSITE" id="PS00501">
    <property type="entry name" value="SPASE_I_1"/>
    <property type="match status" value="1"/>
</dbReference>
<sequence length="220" mass="24549">MVEPKVRLRELREKAGLSGPAEAARRFKFNENTYTSHENGNRPISKKAAQKYAEAYGATAGWILFGNDNQSPRPADILPQVPIPASELVGPTDFPVYAAAQGGNGHLIVSFDAIDWVKRPAPLARVKGGYGLLIDGESMTPAFRPGDTALVHPHLPPERGTDVILYHTPPDGEAEAIIKHLIGFSDREWTLEQYRPPEEFKEFRQEWPICHRVVGKYSRR</sequence>
<feature type="domain" description="HTH cro/C1-type" evidence="3">
    <location>
        <begin position="8"/>
        <end position="63"/>
    </location>
</feature>
<name>A0A916Y5T1_9HYPH</name>
<dbReference type="InterPro" id="IPR019756">
    <property type="entry name" value="Pept_S26A_signal_pept_1_Ser-AS"/>
</dbReference>
<dbReference type="RefSeq" id="WP_244640337.1">
    <property type="nucleotide sequence ID" value="NZ_BMJJ01000009.1"/>
</dbReference>
<dbReference type="Gene3D" id="2.10.109.10">
    <property type="entry name" value="Umud Fragment, subunit A"/>
    <property type="match status" value="1"/>
</dbReference>
<evidence type="ECO:0000256" key="2">
    <source>
        <dbReference type="ARBA" id="ARBA00022801"/>
    </source>
</evidence>
<evidence type="ECO:0000256" key="1">
    <source>
        <dbReference type="ARBA" id="ARBA00022670"/>
    </source>
</evidence>
<dbReference type="GO" id="GO:0016020">
    <property type="term" value="C:membrane"/>
    <property type="evidence" value="ECO:0007669"/>
    <property type="project" value="InterPro"/>
</dbReference>
<dbReference type="PROSITE" id="PS50943">
    <property type="entry name" value="HTH_CROC1"/>
    <property type="match status" value="1"/>
</dbReference>
<dbReference type="SMART" id="SM00530">
    <property type="entry name" value="HTH_XRE"/>
    <property type="match status" value="1"/>
</dbReference>
<accession>A0A916Y5T1</accession>
<protein>
    <recommendedName>
        <fullName evidence="3">HTH cro/C1-type domain-containing protein</fullName>
    </recommendedName>
</protein>
<dbReference type="Gene3D" id="1.10.260.40">
    <property type="entry name" value="lambda repressor-like DNA-binding domains"/>
    <property type="match status" value="1"/>
</dbReference>
<proteinExistence type="predicted"/>
<dbReference type="AlphaFoldDB" id="A0A916Y5T1"/>
<dbReference type="SUPFAM" id="SSF47413">
    <property type="entry name" value="lambda repressor-like DNA-binding domains"/>
    <property type="match status" value="1"/>
</dbReference>